<protein>
    <submittedName>
        <fullName evidence="3">Putative nuclear matrix protein</fullName>
    </submittedName>
</protein>
<dbReference type="AlphaFoldDB" id="A0A0V0G9X1"/>
<feature type="domain" description="Death" evidence="2">
    <location>
        <begin position="749"/>
        <end position="815"/>
    </location>
</feature>
<dbReference type="InterPro" id="IPR000488">
    <property type="entry name" value="Death_dom"/>
</dbReference>
<dbReference type="PANTHER" id="PTHR13265:SF0">
    <property type="entry name" value="HPR1"/>
    <property type="match status" value="1"/>
</dbReference>
<evidence type="ECO:0000259" key="2">
    <source>
        <dbReference type="PROSITE" id="PS50017"/>
    </source>
</evidence>
<evidence type="ECO:0000256" key="1">
    <source>
        <dbReference type="SAM" id="MobiDB-lite"/>
    </source>
</evidence>
<dbReference type="EMBL" id="GECL01001949">
    <property type="protein sequence ID" value="JAP04175.1"/>
    <property type="molecule type" value="Transcribed_RNA"/>
</dbReference>
<dbReference type="PROSITE" id="PS50017">
    <property type="entry name" value="DEATH_DOMAIN"/>
    <property type="match status" value="1"/>
</dbReference>
<dbReference type="GO" id="GO:0007165">
    <property type="term" value="P:signal transduction"/>
    <property type="evidence" value="ECO:0007669"/>
    <property type="project" value="InterPro"/>
</dbReference>
<evidence type="ECO:0000313" key="3">
    <source>
        <dbReference type="EMBL" id="JAP04175.1"/>
    </source>
</evidence>
<feature type="region of interest" description="Disordered" evidence="1">
    <location>
        <begin position="519"/>
        <end position="735"/>
    </location>
</feature>
<feature type="compositionally biased region" description="Polar residues" evidence="1">
    <location>
        <begin position="588"/>
        <end position="609"/>
    </location>
</feature>
<dbReference type="Gene3D" id="1.10.533.10">
    <property type="entry name" value="Death Domain, Fas"/>
    <property type="match status" value="1"/>
</dbReference>
<dbReference type="CDD" id="cd01670">
    <property type="entry name" value="Death"/>
    <property type="match status" value="1"/>
</dbReference>
<reference evidence="3" key="1">
    <citation type="journal article" date="2018" name="J. Proteomics">
        <title>Exploring the molecular complexity of Triatoma dimidiata sialome.</title>
        <authorList>
            <person name="Santiago P.B."/>
            <person name="de Araujo C.N."/>
            <person name="Charneau S."/>
            <person name="Bastos I.M.D."/>
            <person name="Assumpcao T.C.F."/>
            <person name="Queiroz R.M.L."/>
            <person name="Praca Y.R."/>
            <person name="Cordeiro T.M."/>
            <person name="Garcia C.H.S."/>
            <person name="da Silva I.G."/>
            <person name="Raiol T."/>
            <person name="Motta F.N."/>
            <person name="de Araujo Oliveira J.V."/>
            <person name="de Sousa M.V."/>
            <person name="Ribeiro J.M.C."/>
            <person name="de Santana J.M."/>
        </authorList>
    </citation>
    <scope>NUCLEOTIDE SEQUENCE</scope>
    <source>
        <strain evidence="3">Santander</strain>
        <tissue evidence="3">Salivary glands</tissue>
    </source>
</reference>
<feature type="compositionally biased region" description="Polar residues" evidence="1">
    <location>
        <begin position="549"/>
        <end position="560"/>
    </location>
</feature>
<feature type="compositionally biased region" description="Basic and acidic residues" evidence="1">
    <location>
        <begin position="636"/>
        <end position="653"/>
    </location>
</feature>
<feature type="non-terminal residue" evidence="3">
    <location>
        <position position="1"/>
    </location>
</feature>
<organism evidence="3">
    <name type="scientific">Triatoma dimidiata</name>
    <name type="common">Kissing bug</name>
    <name type="synonym">Meccus dimidiatus</name>
    <dbReference type="NCBI Taxonomy" id="72491"/>
    <lineage>
        <taxon>Eukaryota</taxon>
        <taxon>Metazoa</taxon>
        <taxon>Ecdysozoa</taxon>
        <taxon>Arthropoda</taxon>
        <taxon>Hexapoda</taxon>
        <taxon>Insecta</taxon>
        <taxon>Pterygota</taxon>
        <taxon>Neoptera</taxon>
        <taxon>Paraneoptera</taxon>
        <taxon>Hemiptera</taxon>
        <taxon>Heteroptera</taxon>
        <taxon>Panheteroptera</taxon>
        <taxon>Cimicomorpha</taxon>
        <taxon>Reduviidae</taxon>
        <taxon>Triatominae</taxon>
        <taxon>Triatoma</taxon>
    </lineage>
</organism>
<dbReference type="GO" id="GO:0006406">
    <property type="term" value="P:mRNA export from nucleus"/>
    <property type="evidence" value="ECO:0007669"/>
    <property type="project" value="TreeGrafter"/>
</dbReference>
<accession>A0A0V0G9X1</accession>
<feature type="compositionally biased region" description="Low complexity" evidence="1">
    <location>
        <begin position="566"/>
        <end position="581"/>
    </location>
</feature>
<dbReference type="SUPFAM" id="SSF47986">
    <property type="entry name" value="DEATH domain"/>
    <property type="match status" value="1"/>
</dbReference>
<dbReference type="GO" id="GO:0000445">
    <property type="term" value="C:THO complex part of transcription export complex"/>
    <property type="evidence" value="ECO:0007669"/>
    <property type="project" value="TreeGrafter"/>
</dbReference>
<name>A0A0V0G9X1_TRIDM</name>
<dbReference type="InterPro" id="IPR011029">
    <property type="entry name" value="DEATH-like_dom_sf"/>
</dbReference>
<dbReference type="PANTHER" id="PTHR13265">
    <property type="entry name" value="THO COMPLEX SUBUNIT 1"/>
    <property type="match status" value="1"/>
</dbReference>
<dbReference type="InterPro" id="IPR021861">
    <property type="entry name" value="THO_THOC1"/>
</dbReference>
<dbReference type="Pfam" id="PF11957">
    <property type="entry name" value="efThoc1"/>
    <property type="match status" value="1"/>
</dbReference>
<dbReference type="Pfam" id="PF00531">
    <property type="entry name" value="Death"/>
    <property type="match status" value="1"/>
</dbReference>
<sequence length="815" mass="93280">FITMRSVFAEEFSKSLESGSIDNIRAKWVSLDAKDSERRIALEEAIRTKMLDMMVMDGDGHSSLDQDTIPYLLDTVMALCRRELLSPSLSVCLLSDLLDTSTVARCEKIFDFVERHVATWKEPLFFSACKNNILRMCNDLLRRLSKTQHNNFSGRILLFLAMFFPFSERSGLNIVSEFNIDSFMKYDTEELKDEIDESMEIVDTNIKLDSTFYTKFWSLQEYFRSPNLCYNKTQWKEFVNNANTVLSVFKNFKLSPPDNQDWCNSLNDRDDEEFITKFLTNQKLLLHQLEDSYFRRTIYIQFLILFQFLTAQIKTKQESNELKPDQIEWVKSSTEKVHKLIRESPPDGEQFLTNILQLLKRDEHWSRWKNEGCPALKKVMPHYDKPTFQNKPPTTNTCDWTNLGTILCRVKSTDKIIMPRADGPEVVDMKHDYLAFCKGRRTVPELNVFLKEAIQQSESQEYIDPNNKKVADKQFSWVALKLLSQKSPHFFSLNHTPISKLPDFVDHICRKIYREQNPGLLLPPLLPAPKPGSGGSAKADSTNKRAAVNSRTSSGTVTNNVKEKTSSSSEQKTKSSSSNSTAPPTKIPKTSSTSNDKQIKSSSLETKQNSSSSSLAKSTDKSTDKSVTSSSQIMQRSKDKIEKKEKTPEEKGKSLVQNVQTSKSKEKSLEKSKAEKVVKSHDKESSKSKKDKSPVKRKRTEDRETDEKRMTLTSGKKSKERREDTVTDEDPPTLKSEQISKLAKLISGSWKKVADKLGYKSDEIEYFESQQDTDYKRALNLLLIWTSNEEDATADCLSRYLKDLGMADAANILTV</sequence>
<proteinExistence type="predicted"/>
<feature type="compositionally biased region" description="Basic and acidic residues" evidence="1">
    <location>
        <begin position="663"/>
        <end position="710"/>
    </location>
</feature>